<protein>
    <submittedName>
        <fullName evidence="4">O-succinylbenzoate--CoA ligase</fullName>
    </submittedName>
</protein>
<evidence type="ECO:0000256" key="1">
    <source>
        <dbReference type="ARBA" id="ARBA00006432"/>
    </source>
</evidence>
<reference evidence="5 7" key="1">
    <citation type="journal article" date="2016" name="Plant Dis.">
        <title>Improved production of propionic acid using genome shuffling.</title>
        <authorList>
            <person name="Luna-Flores C.H."/>
            <person name="Palfreyman R.W."/>
            <person name="Kromer J.O."/>
            <person name="Nielsen L.K."/>
            <person name="Marcellin E."/>
        </authorList>
    </citation>
    <scope>NUCLEOTIDE SEQUENCE [LARGE SCALE GENOMIC DNA]</scope>
    <source>
        <strain evidence="5 7">F3E8</strain>
    </source>
</reference>
<dbReference type="EMBL" id="CP014352">
    <property type="protein sequence ID" value="AMS05431.1"/>
    <property type="molecule type" value="Genomic_DNA"/>
</dbReference>
<dbReference type="InterPro" id="IPR000873">
    <property type="entry name" value="AMP-dep_synth/lig_dom"/>
</dbReference>
<evidence type="ECO:0000259" key="3">
    <source>
        <dbReference type="Pfam" id="PF00501"/>
    </source>
</evidence>
<dbReference type="InterPro" id="IPR042099">
    <property type="entry name" value="ANL_N_sf"/>
</dbReference>
<keyword evidence="2 4" id="KW-0436">Ligase</keyword>
<proteinExistence type="inferred from homology"/>
<feature type="domain" description="AMP-dependent synthetase/ligase" evidence="3">
    <location>
        <begin position="76"/>
        <end position="209"/>
    </location>
</feature>
<dbReference type="Pfam" id="PF00501">
    <property type="entry name" value="AMP-binding"/>
    <property type="match status" value="1"/>
</dbReference>
<dbReference type="Gene3D" id="3.30.300.30">
    <property type="match status" value="1"/>
</dbReference>
<reference evidence="4 6" key="2">
    <citation type="submission" date="2016-02" db="EMBL/GenBank/DDBJ databases">
        <title>Complete Genome Sequence of Propionibacterium acidipropionici ATCC 55737.</title>
        <authorList>
            <person name="Luna Flores C.H."/>
            <person name="Nielsen L.K."/>
            <person name="Marcellin E."/>
        </authorList>
    </citation>
    <scope>NUCLEOTIDE SEQUENCE [LARGE SCALE GENOMIC DNA]</scope>
    <source>
        <strain evidence="4 6">ATCC 55737</strain>
    </source>
</reference>
<accession>A0AAC8YEZ2</accession>
<dbReference type="GO" id="GO:0006631">
    <property type="term" value="P:fatty acid metabolic process"/>
    <property type="evidence" value="ECO:0007669"/>
    <property type="project" value="TreeGrafter"/>
</dbReference>
<keyword evidence="7" id="KW-1185">Reference proteome</keyword>
<evidence type="ECO:0000256" key="2">
    <source>
        <dbReference type="ARBA" id="ARBA00022598"/>
    </source>
</evidence>
<dbReference type="Proteomes" id="UP000075221">
    <property type="component" value="Chromosome"/>
</dbReference>
<name>A0AAC8YEZ2_9ACTN</name>
<dbReference type="GO" id="GO:0031956">
    <property type="term" value="F:medium-chain fatty acid-CoA ligase activity"/>
    <property type="evidence" value="ECO:0007669"/>
    <property type="project" value="TreeGrafter"/>
</dbReference>
<dbReference type="PANTHER" id="PTHR43201">
    <property type="entry name" value="ACYL-COA SYNTHETASE"/>
    <property type="match status" value="1"/>
</dbReference>
<dbReference type="AlphaFoldDB" id="A0AAC8YEZ2"/>
<comment type="similarity">
    <text evidence="1">Belongs to the ATP-dependent AMP-binding enzyme family.</text>
</comment>
<evidence type="ECO:0000313" key="7">
    <source>
        <dbReference type="Proteomes" id="UP000178666"/>
    </source>
</evidence>
<dbReference type="PANTHER" id="PTHR43201:SF5">
    <property type="entry name" value="MEDIUM-CHAIN ACYL-COA LIGASE ACSF2, MITOCHONDRIAL"/>
    <property type="match status" value="1"/>
</dbReference>
<evidence type="ECO:0000313" key="5">
    <source>
        <dbReference type="EMBL" id="AOZ46906.1"/>
    </source>
</evidence>
<dbReference type="Proteomes" id="UP000178666">
    <property type="component" value="Chromosome"/>
</dbReference>
<dbReference type="Gene3D" id="3.40.50.12780">
    <property type="entry name" value="N-terminal domain of ligase-like"/>
    <property type="match status" value="1"/>
</dbReference>
<dbReference type="RefSeq" id="WP_062819532.1">
    <property type="nucleotide sequence ID" value="NZ_CP014352.1"/>
</dbReference>
<dbReference type="InterPro" id="IPR045851">
    <property type="entry name" value="AMP-bd_C_sf"/>
</dbReference>
<gene>
    <name evidence="5" type="ORF">A8L58_09590</name>
    <name evidence="4" type="ORF">AXH35_08135</name>
</gene>
<dbReference type="SUPFAM" id="SSF56801">
    <property type="entry name" value="Acetyl-CoA synthetase-like"/>
    <property type="match status" value="1"/>
</dbReference>
<sequence>MAEETWQSPDGPIPVRVLDEGPEAVGQFWDAHADGHLVGLRTSGTSTGRGRVIVRTTASWVGSFPHIARICGLTAEDRIWIPGPMGSTMNLFAACLAESCGAAWTAHDAGSSTVWQVTPAVLVRLLDAGLPASRRLRTTIVAGDGLSRGLRDRARAQGVRIVHYYGAAEMSMIAVGSCADDLAVFNETEVRIGDGRIWVRSPWLSKGYLSSATDAPLMIDAEGFATVGDRGELDGRRLKVFGRDGAVTTAGQTVLLAPLQERLQAEARGEVFLLGCPHPSIGQVLTAVVTDGVDLPVLRSWARRHLDGADRPRRWECVPAPPLTPSGKVDLRALRAALSQREGVL</sequence>
<organism evidence="4 6">
    <name type="scientific">Acidipropionibacterium acidipropionici</name>
    <dbReference type="NCBI Taxonomy" id="1748"/>
    <lineage>
        <taxon>Bacteria</taxon>
        <taxon>Bacillati</taxon>
        <taxon>Actinomycetota</taxon>
        <taxon>Actinomycetes</taxon>
        <taxon>Propionibacteriales</taxon>
        <taxon>Propionibacteriaceae</taxon>
        <taxon>Acidipropionibacterium</taxon>
    </lineage>
</organism>
<evidence type="ECO:0000313" key="4">
    <source>
        <dbReference type="EMBL" id="AMS05431.1"/>
    </source>
</evidence>
<dbReference type="EMBL" id="CP015970">
    <property type="protein sequence ID" value="AOZ46906.1"/>
    <property type="molecule type" value="Genomic_DNA"/>
</dbReference>
<evidence type="ECO:0000313" key="6">
    <source>
        <dbReference type="Proteomes" id="UP000075221"/>
    </source>
</evidence>